<feature type="domain" description="CUB" evidence="14">
    <location>
        <begin position="389"/>
        <end position="449"/>
    </location>
</feature>
<dbReference type="Proteomes" id="UP001295444">
    <property type="component" value="Chromosome 12"/>
</dbReference>
<feature type="binding site" evidence="12">
    <location>
        <position position="651"/>
    </location>
    <ligand>
        <name>Zn(2+)</name>
        <dbReference type="ChEBI" id="CHEBI:29105"/>
        <note>catalytic</note>
    </ligand>
</feature>
<feature type="domain" description="Peptidase M12A" evidence="15">
    <location>
        <begin position="553"/>
        <end position="755"/>
    </location>
</feature>
<keyword evidence="2 12" id="KW-0645">Protease</keyword>
<feature type="binding site" evidence="12">
    <location>
        <position position="661"/>
    </location>
    <ligand>
        <name>Zn(2+)</name>
        <dbReference type="ChEBI" id="CHEBI:29105"/>
        <note>catalytic</note>
    </ligand>
</feature>
<comment type="cofactor">
    <cofactor evidence="12 13">
        <name>Zn(2+)</name>
        <dbReference type="ChEBI" id="CHEBI:29105"/>
    </cofactor>
    <text evidence="12 13">Binds 1 zinc ion per subunit.</text>
</comment>
<dbReference type="Pfam" id="PF01400">
    <property type="entry name" value="Astacin"/>
    <property type="match status" value="2"/>
</dbReference>
<dbReference type="FunFam" id="3.40.390.10:FF:000040">
    <property type="entry name" value="Metalloendopeptidase"/>
    <property type="match status" value="2"/>
</dbReference>
<dbReference type="GO" id="GO:0008270">
    <property type="term" value="F:zinc ion binding"/>
    <property type="evidence" value="ECO:0007669"/>
    <property type="project" value="UniProtKB-UniRule"/>
</dbReference>
<evidence type="ECO:0000256" key="13">
    <source>
        <dbReference type="RuleBase" id="RU361183"/>
    </source>
</evidence>
<dbReference type="GO" id="GO:0006508">
    <property type="term" value="P:proteolysis"/>
    <property type="evidence" value="ECO:0007669"/>
    <property type="project" value="UniProtKB-KW"/>
</dbReference>
<keyword evidence="17" id="KW-1185">Reference proteome</keyword>
<keyword evidence="1" id="KW-0963">Cytoplasm</keyword>
<evidence type="ECO:0000313" key="16">
    <source>
        <dbReference type="EMBL" id="CAH2325879.1"/>
    </source>
</evidence>
<keyword evidence="6 12" id="KW-0378">Hydrolase</keyword>
<proteinExistence type="predicted"/>
<gene>
    <name evidence="16" type="ORF">PECUL_23A048427</name>
</gene>
<evidence type="ECO:0000259" key="14">
    <source>
        <dbReference type="PROSITE" id="PS01180"/>
    </source>
</evidence>
<feature type="domain" description="CUB" evidence="14">
    <location>
        <begin position="754"/>
        <end position="866"/>
    </location>
</feature>
<evidence type="ECO:0000256" key="4">
    <source>
        <dbReference type="ARBA" id="ARBA00022729"/>
    </source>
</evidence>
<dbReference type="InterPro" id="IPR035914">
    <property type="entry name" value="Sperma_CUB_dom_sf"/>
</dbReference>
<dbReference type="InterPro" id="IPR024079">
    <property type="entry name" value="MetalloPept_cat_dom_sf"/>
</dbReference>
<evidence type="ECO:0000313" key="17">
    <source>
        <dbReference type="Proteomes" id="UP001295444"/>
    </source>
</evidence>
<feature type="domain" description="CUB" evidence="14">
    <location>
        <begin position="868"/>
        <end position="980"/>
    </location>
</feature>
<dbReference type="FunFam" id="2.60.120.290:FF:000013">
    <property type="entry name" value="Membrane frizzled-related protein"/>
    <property type="match status" value="1"/>
</dbReference>
<keyword evidence="9" id="KW-1015">Disulfide bond</keyword>
<feature type="active site" evidence="12">
    <location>
        <position position="173"/>
    </location>
</feature>
<keyword evidence="8 12" id="KW-0482">Metalloprotease</keyword>
<evidence type="ECO:0000256" key="10">
    <source>
        <dbReference type="ARBA" id="ARBA00037865"/>
    </source>
</evidence>
<dbReference type="SMART" id="SM00235">
    <property type="entry name" value="ZnMc"/>
    <property type="match status" value="2"/>
</dbReference>
<sequence length="983" mass="108145">MAFRISLILMTYLLQCSNGVPLQINFGDLVKEADIPKEDPTPEPSDVFGVIESSNKGSKRPTIEGDIAVKIGRSAIKCDNDMCRWNKDRNGTVNVPFIISADFSAQELDVITTAMQDFATLTCVRFVPRSSEADYLMIIPDSGCWSYVGKMGGPQEVSLSKDSCVTKGIAQHELNHALGFFHEHSRSDRDNYIDINTNNIIVGLADNFDKYDTNNLGLEYDYSSVMHYGRFSFSISQNLATIVPKPNSSVAIGQRYGLSNLDISKINNLYKCDACSTLLPDSTGSFVSANYPNNYHNNAKCFWLIRVPSDQVFLKFSAFNVQGSPSCSSDYLKVYDGANTSSPVLLDRACGTGQVPSLVSSGNMMLLEFASDSSLTATGFKGSYNTVKCGSTLTSYSGVFSSPNYPSSYPALAQCTWVIIAPVGFKVSLNMTDFYLEIQRSCSNDYLSVVLMSRTEHTYDQCMCIRCFRLCLYMASAPCPHEGELTYLLAGPSESQSCREESKSGKYFHVSNSLTAPLQINFGDLVKEVVEIRRQRSKRPTIEGDIAVKIGRSAIKCDNDTCRWNKDRNGAVNVPFVISADFSAQELDVITTAMQDFATLTCVRFVPRSSEADYLMIIPDSGCWSYVGKMGGPQEVSLSKDSCVTKGIAQHELNHALGFFHEHSRSDRDNYIDINTNNIIVGLADNFDKYDTNNLGLEYDYSSVMHYGRFAFSISQNLATIVPKPNSSVAIGQRYGLSNLDISKINNLFKCDACSTLLPDSAGSFVSANYPNNYHNNAKCFWLIRVPSDQVFLQFSAFNVQGSPSCSSDYLKVYDGANTSSPVLLDRACGTGQVPSLVSSGNMMLLEFASDSSLTATGFKGSYNTVKCGSTLTSYSGVFSSPNYPSSYPALAQCTWVIIAPVGFKVSLNMTDFYLEIQRSCSNDYLVFYDGPTPTSPQIGKYCSMAKVLTITSTKNYLVIQFVSDESVQTRGFLAKYAFVPQN</sequence>
<dbReference type="PANTHER" id="PTHR10127:SF904">
    <property type="entry name" value="METALLOENDOPEPTIDASE"/>
    <property type="match status" value="1"/>
</dbReference>
<dbReference type="CDD" id="cd00041">
    <property type="entry name" value="CUB"/>
    <property type="match status" value="4"/>
</dbReference>
<dbReference type="Pfam" id="PF00431">
    <property type="entry name" value="CUB"/>
    <property type="match status" value="4"/>
</dbReference>
<feature type="domain" description="Peptidase M12A" evidence="15">
    <location>
        <begin position="74"/>
        <end position="276"/>
    </location>
</feature>
<dbReference type="PANTHER" id="PTHR10127">
    <property type="entry name" value="DISCOIDIN, CUB, EGF, LAMININ , AND ZINC METALLOPROTEASE DOMAIN CONTAINING"/>
    <property type="match status" value="1"/>
</dbReference>
<reference evidence="16" key="1">
    <citation type="submission" date="2022-03" db="EMBL/GenBank/DDBJ databases">
        <authorList>
            <person name="Alioto T."/>
            <person name="Alioto T."/>
            <person name="Gomez Garrido J."/>
        </authorList>
    </citation>
    <scope>NUCLEOTIDE SEQUENCE</scope>
</reference>
<dbReference type="GO" id="GO:0060473">
    <property type="term" value="C:cortical granule"/>
    <property type="evidence" value="ECO:0007669"/>
    <property type="project" value="UniProtKB-SubCell"/>
</dbReference>
<organism evidence="16 17">
    <name type="scientific">Pelobates cultripes</name>
    <name type="common">Western spadefoot toad</name>
    <dbReference type="NCBI Taxonomy" id="61616"/>
    <lineage>
        <taxon>Eukaryota</taxon>
        <taxon>Metazoa</taxon>
        <taxon>Chordata</taxon>
        <taxon>Craniata</taxon>
        <taxon>Vertebrata</taxon>
        <taxon>Euteleostomi</taxon>
        <taxon>Amphibia</taxon>
        <taxon>Batrachia</taxon>
        <taxon>Anura</taxon>
        <taxon>Pelobatoidea</taxon>
        <taxon>Pelobatidae</taxon>
        <taxon>Pelobates</taxon>
    </lineage>
</organism>
<evidence type="ECO:0000256" key="11">
    <source>
        <dbReference type="PROSITE-ProRule" id="PRU00059"/>
    </source>
</evidence>
<evidence type="ECO:0000256" key="5">
    <source>
        <dbReference type="ARBA" id="ARBA00022737"/>
    </source>
</evidence>
<evidence type="ECO:0000256" key="9">
    <source>
        <dbReference type="ARBA" id="ARBA00023157"/>
    </source>
</evidence>
<feature type="signal peptide" evidence="13">
    <location>
        <begin position="1"/>
        <end position="19"/>
    </location>
</feature>
<dbReference type="EC" id="3.4.24.-" evidence="13"/>
<feature type="binding site" evidence="12">
    <location>
        <position position="182"/>
    </location>
    <ligand>
        <name>Zn(2+)</name>
        <dbReference type="ChEBI" id="CHEBI:29105"/>
        <note>catalytic</note>
    </ligand>
</feature>
<dbReference type="InterPro" id="IPR006026">
    <property type="entry name" value="Peptidase_Metallo"/>
</dbReference>
<dbReference type="SUPFAM" id="SSF49854">
    <property type="entry name" value="Spermadhesin, CUB domain"/>
    <property type="match status" value="4"/>
</dbReference>
<protein>
    <recommendedName>
        <fullName evidence="13">Metalloendopeptidase</fullName>
        <ecNumber evidence="13">3.4.24.-</ecNumber>
    </recommendedName>
</protein>
<evidence type="ECO:0000256" key="2">
    <source>
        <dbReference type="ARBA" id="ARBA00022670"/>
    </source>
</evidence>
<dbReference type="AlphaFoldDB" id="A0AAD1TGV3"/>
<feature type="active site" evidence="12">
    <location>
        <position position="652"/>
    </location>
</feature>
<evidence type="ECO:0000256" key="1">
    <source>
        <dbReference type="ARBA" id="ARBA00022490"/>
    </source>
</evidence>
<evidence type="ECO:0000256" key="12">
    <source>
        <dbReference type="PROSITE-ProRule" id="PRU01211"/>
    </source>
</evidence>
<dbReference type="InterPro" id="IPR000859">
    <property type="entry name" value="CUB_dom"/>
</dbReference>
<accession>A0AAD1TGV3</accession>
<keyword evidence="4 13" id="KW-0732">Signal</keyword>
<dbReference type="Gene3D" id="2.60.120.290">
    <property type="entry name" value="Spermadhesin, CUB domain"/>
    <property type="match status" value="4"/>
</dbReference>
<name>A0AAD1TGV3_PELCU</name>
<dbReference type="InterPro" id="IPR001506">
    <property type="entry name" value="Peptidase_M12A"/>
</dbReference>
<dbReference type="EMBL" id="OW240923">
    <property type="protein sequence ID" value="CAH2325879.1"/>
    <property type="molecule type" value="Genomic_DNA"/>
</dbReference>
<dbReference type="PROSITE" id="PS51864">
    <property type="entry name" value="ASTACIN"/>
    <property type="match status" value="2"/>
</dbReference>
<dbReference type="FunFam" id="2.60.120.290:FF:000005">
    <property type="entry name" value="Procollagen C-endopeptidase enhancer 1"/>
    <property type="match status" value="2"/>
</dbReference>
<dbReference type="SUPFAM" id="SSF55486">
    <property type="entry name" value="Metalloproteases ('zincins'), catalytic domain"/>
    <property type="match status" value="2"/>
</dbReference>
<keyword evidence="5" id="KW-0677">Repeat</keyword>
<feature type="chain" id="PRO_5041771995" description="Metalloendopeptidase" evidence="13">
    <location>
        <begin position="20"/>
        <end position="983"/>
    </location>
</feature>
<comment type="caution">
    <text evidence="11">Lacks conserved residue(s) required for the propagation of feature annotation.</text>
</comment>
<dbReference type="PRINTS" id="PR00480">
    <property type="entry name" value="ASTACIN"/>
</dbReference>
<dbReference type="Gene3D" id="3.40.390.10">
    <property type="entry name" value="Collagenase (Catalytic Domain)"/>
    <property type="match status" value="2"/>
</dbReference>
<evidence type="ECO:0000256" key="8">
    <source>
        <dbReference type="ARBA" id="ARBA00023049"/>
    </source>
</evidence>
<feature type="binding site" evidence="12">
    <location>
        <position position="176"/>
    </location>
    <ligand>
        <name>Zn(2+)</name>
        <dbReference type="ChEBI" id="CHEBI:29105"/>
        <note>catalytic</note>
    </ligand>
</feature>
<keyword evidence="7 12" id="KW-0862">Zinc</keyword>
<feature type="domain" description="CUB" evidence="14">
    <location>
        <begin position="275"/>
        <end position="387"/>
    </location>
</feature>
<evidence type="ECO:0000256" key="6">
    <source>
        <dbReference type="ARBA" id="ARBA00022801"/>
    </source>
</evidence>
<feature type="binding site" evidence="12">
    <location>
        <position position="655"/>
    </location>
    <ligand>
        <name>Zn(2+)</name>
        <dbReference type="ChEBI" id="CHEBI:29105"/>
        <note>catalytic</note>
    </ligand>
</feature>
<evidence type="ECO:0000256" key="3">
    <source>
        <dbReference type="ARBA" id="ARBA00022723"/>
    </source>
</evidence>
<comment type="subcellular location">
    <subcellularLocation>
        <location evidence="10">Cytoplasmic vesicle</location>
        <location evidence="10">Secretory vesicle</location>
        <location evidence="10">Cortical granule</location>
    </subcellularLocation>
</comment>
<dbReference type="SMART" id="SM00042">
    <property type="entry name" value="CUB"/>
    <property type="match status" value="4"/>
</dbReference>
<keyword evidence="3 12" id="KW-0479">Metal-binding</keyword>
<evidence type="ECO:0000256" key="7">
    <source>
        <dbReference type="ARBA" id="ARBA00022833"/>
    </source>
</evidence>
<dbReference type="PROSITE" id="PS01180">
    <property type="entry name" value="CUB"/>
    <property type="match status" value="4"/>
</dbReference>
<dbReference type="GO" id="GO:0004222">
    <property type="term" value="F:metalloendopeptidase activity"/>
    <property type="evidence" value="ECO:0007669"/>
    <property type="project" value="UniProtKB-UniRule"/>
</dbReference>
<feature type="binding site" evidence="12">
    <location>
        <position position="172"/>
    </location>
    <ligand>
        <name>Zn(2+)</name>
        <dbReference type="ChEBI" id="CHEBI:29105"/>
        <note>catalytic</note>
    </ligand>
</feature>
<evidence type="ECO:0000259" key="15">
    <source>
        <dbReference type="PROSITE" id="PS51864"/>
    </source>
</evidence>